<protein>
    <submittedName>
        <fullName evidence="6">LysR family transcriptional regulator</fullName>
    </submittedName>
</protein>
<dbReference type="InterPro" id="IPR036388">
    <property type="entry name" value="WH-like_DNA-bd_sf"/>
</dbReference>
<dbReference type="Gene3D" id="1.10.10.10">
    <property type="entry name" value="Winged helix-like DNA-binding domain superfamily/Winged helix DNA-binding domain"/>
    <property type="match status" value="1"/>
</dbReference>
<sequence>MAELTVTALRVVQAVVATGSFTAAADLLGYTQSAVSRQVAAAEAAAGVPLFVRGARGVAATPAGERVARRATAALAEIDAVPTDLARLADRLAGRVVLGAFPTATWVLAPRAVAAVRARHPGLTVDLHEASTPTLLRRLRAGRVDVAVVAVGPDLPAYDLDDLRAERLVDGRALVAVGRDHRFAGRDRVDVAELADEDWVVGTGLSGDPQFGAWPTLPAPRVAYTAREWNARLGLVAAGLGITTLPEIAVPAAPPDVVTVPVDDPAWLGRSAVAVTRADRTPGAAVVVAVLRDLAQSLG</sequence>
<dbReference type="RefSeq" id="WP_171104692.1">
    <property type="nucleotide sequence ID" value="NZ_BMPT01000003.1"/>
</dbReference>
<dbReference type="GO" id="GO:0003677">
    <property type="term" value="F:DNA binding"/>
    <property type="evidence" value="ECO:0007669"/>
    <property type="project" value="UniProtKB-KW"/>
</dbReference>
<dbReference type="Gene3D" id="3.40.190.10">
    <property type="entry name" value="Periplasmic binding protein-like II"/>
    <property type="match status" value="2"/>
</dbReference>
<accession>A0A8H9L332</accession>
<dbReference type="SUPFAM" id="SSF53850">
    <property type="entry name" value="Periplasmic binding protein-like II"/>
    <property type="match status" value="1"/>
</dbReference>
<evidence type="ECO:0000313" key="6">
    <source>
        <dbReference type="EMBL" id="GGM17530.1"/>
    </source>
</evidence>
<dbReference type="PROSITE" id="PS50931">
    <property type="entry name" value="HTH_LYSR"/>
    <property type="match status" value="1"/>
</dbReference>
<evidence type="ECO:0000256" key="4">
    <source>
        <dbReference type="ARBA" id="ARBA00023163"/>
    </source>
</evidence>
<reference evidence="6" key="1">
    <citation type="journal article" date="2014" name="Int. J. Syst. Evol. Microbiol.">
        <title>Complete genome sequence of Corynebacterium casei LMG S-19264T (=DSM 44701T), isolated from a smear-ripened cheese.</title>
        <authorList>
            <consortium name="US DOE Joint Genome Institute (JGI-PGF)"/>
            <person name="Walter F."/>
            <person name="Albersmeier A."/>
            <person name="Kalinowski J."/>
            <person name="Ruckert C."/>
        </authorList>
    </citation>
    <scope>NUCLEOTIDE SEQUENCE</scope>
    <source>
        <strain evidence="6">JCM 3051</strain>
    </source>
</reference>
<proteinExistence type="inferred from homology"/>
<comment type="similarity">
    <text evidence="1">Belongs to the LysR transcriptional regulatory family.</text>
</comment>
<gene>
    <name evidence="6" type="ORF">GCM10010102_11520</name>
</gene>
<evidence type="ECO:0000256" key="1">
    <source>
        <dbReference type="ARBA" id="ARBA00009437"/>
    </source>
</evidence>
<keyword evidence="4" id="KW-0804">Transcription</keyword>
<dbReference type="InterPro" id="IPR000847">
    <property type="entry name" value="LysR_HTH_N"/>
</dbReference>
<dbReference type="PANTHER" id="PTHR30346">
    <property type="entry name" value="TRANSCRIPTIONAL DUAL REGULATOR HCAR-RELATED"/>
    <property type="match status" value="1"/>
</dbReference>
<dbReference type="AlphaFoldDB" id="A0A8H9L332"/>
<dbReference type="GO" id="GO:0032993">
    <property type="term" value="C:protein-DNA complex"/>
    <property type="evidence" value="ECO:0007669"/>
    <property type="project" value="TreeGrafter"/>
</dbReference>
<reference evidence="6" key="2">
    <citation type="submission" date="2020-09" db="EMBL/GenBank/DDBJ databases">
        <authorList>
            <person name="Sun Q."/>
            <person name="Ohkuma M."/>
        </authorList>
    </citation>
    <scope>NUCLEOTIDE SEQUENCE</scope>
    <source>
        <strain evidence="6">JCM 3051</strain>
    </source>
</reference>
<dbReference type="Pfam" id="PF03466">
    <property type="entry name" value="LysR_substrate"/>
    <property type="match status" value="1"/>
</dbReference>
<name>A0A8H9L332_9MICO</name>
<feature type="domain" description="HTH lysR-type" evidence="5">
    <location>
        <begin position="4"/>
        <end position="61"/>
    </location>
</feature>
<dbReference type="InterPro" id="IPR036390">
    <property type="entry name" value="WH_DNA-bd_sf"/>
</dbReference>
<keyword evidence="3" id="KW-0238">DNA-binding</keyword>
<organism evidence="6 7">
    <name type="scientific">Promicromonospora citrea</name>
    <dbReference type="NCBI Taxonomy" id="43677"/>
    <lineage>
        <taxon>Bacteria</taxon>
        <taxon>Bacillati</taxon>
        <taxon>Actinomycetota</taxon>
        <taxon>Actinomycetes</taxon>
        <taxon>Micrococcales</taxon>
        <taxon>Promicromonosporaceae</taxon>
        <taxon>Promicromonospora</taxon>
    </lineage>
</organism>
<dbReference type="GO" id="GO:0003700">
    <property type="term" value="F:DNA-binding transcription factor activity"/>
    <property type="evidence" value="ECO:0007669"/>
    <property type="project" value="InterPro"/>
</dbReference>
<keyword evidence="7" id="KW-1185">Reference proteome</keyword>
<dbReference type="InterPro" id="IPR005119">
    <property type="entry name" value="LysR_subst-bd"/>
</dbReference>
<dbReference type="EMBL" id="BMPT01000003">
    <property type="protein sequence ID" value="GGM17530.1"/>
    <property type="molecule type" value="Genomic_DNA"/>
</dbReference>
<dbReference type="Proteomes" id="UP000655589">
    <property type="component" value="Unassembled WGS sequence"/>
</dbReference>
<dbReference type="FunFam" id="1.10.10.10:FF:000001">
    <property type="entry name" value="LysR family transcriptional regulator"/>
    <property type="match status" value="1"/>
</dbReference>
<dbReference type="Pfam" id="PF00126">
    <property type="entry name" value="HTH_1"/>
    <property type="match status" value="1"/>
</dbReference>
<evidence type="ECO:0000256" key="2">
    <source>
        <dbReference type="ARBA" id="ARBA00023015"/>
    </source>
</evidence>
<comment type="caution">
    <text evidence="6">The sequence shown here is derived from an EMBL/GenBank/DDBJ whole genome shotgun (WGS) entry which is preliminary data.</text>
</comment>
<evidence type="ECO:0000259" key="5">
    <source>
        <dbReference type="PROSITE" id="PS50931"/>
    </source>
</evidence>
<dbReference type="SUPFAM" id="SSF46785">
    <property type="entry name" value="Winged helix' DNA-binding domain"/>
    <property type="match status" value="1"/>
</dbReference>
<keyword evidence="2" id="KW-0805">Transcription regulation</keyword>
<dbReference type="PANTHER" id="PTHR30346:SF29">
    <property type="entry name" value="LYSR SUBSTRATE-BINDING"/>
    <property type="match status" value="1"/>
</dbReference>
<evidence type="ECO:0000313" key="7">
    <source>
        <dbReference type="Proteomes" id="UP000655589"/>
    </source>
</evidence>
<evidence type="ECO:0000256" key="3">
    <source>
        <dbReference type="ARBA" id="ARBA00023125"/>
    </source>
</evidence>